<dbReference type="InterPro" id="IPR008271">
    <property type="entry name" value="Ser/Thr_kinase_AS"/>
</dbReference>
<dbReference type="Pfam" id="PF00069">
    <property type="entry name" value="Pkinase"/>
    <property type="match status" value="1"/>
</dbReference>
<dbReference type="InterPro" id="IPR000719">
    <property type="entry name" value="Prot_kinase_dom"/>
</dbReference>
<dbReference type="InParanoid" id="H3AVC5"/>
<reference evidence="8" key="1">
    <citation type="submission" date="2011-08" db="EMBL/GenBank/DDBJ databases">
        <title>The draft genome of Latimeria chalumnae.</title>
        <authorList>
            <person name="Di Palma F."/>
            <person name="Alfoldi J."/>
            <person name="Johnson J."/>
            <person name="Berlin A."/>
            <person name="Gnerre S."/>
            <person name="Jaffe D."/>
            <person name="MacCallum I."/>
            <person name="Young S."/>
            <person name="Walker B.J."/>
            <person name="Lander E."/>
            <person name="Lindblad-Toh K."/>
        </authorList>
    </citation>
    <scope>NUCLEOTIDE SEQUENCE [LARGE SCALE GENOMIC DNA]</scope>
    <source>
        <strain evidence="8">Wild caught</strain>
    </source>
</reference>
<dbReference type="PROSITE" id="PS50011">
    <property type="entry name" value="PROTEIN_KINASE_DOM"/>
    <property type="match status" value="1"/>
</dbReference>
<organism evidence="7 8">
    <name type="scientific">Latimeria chalumnae</name>
    <name type="common">Coelacanth</name>
    <dbReference type="NCBI Taxonomy" id="7897"/>
    <lineage>
        <taxon>Eukaryota</taxon>
        <taxon>Metazoa</taxon>
        <taxon>Chordata</taxon>
        <taxon>Craniata</taxon>
        <taxon>Vertebrata</taxon>
        <taxon>Euteleostomi</taxon>
        <taxon>Coelacanthiformes</taxon>
        <taxon>Coelacanthidae</taxon>
        <taxon>Latimeria</taxon>
    </lineage>
</organism>
<dbReference type="Proteomes" id="UP000008672">
    <property type="component" value="Unassembled WGS sequence"/>
</dbReference>
<keyword evidence="4" id="KW-0808">Transferase</keyword>
<dbReference type="eggNOG" id="KOG1345">
    <property type="taxonomic scope" value="Eukaryota"/>
</dbReference>
<evidence type="ECO:0000256" key="2">
    <source>
        <dbReference type="ARBA" id="ARBA00022840"/>
    </source>
</evidence>
<comment type="similarity">
    <text evidence="4">Belongs to the protein kinase superfamily.</text>
</comment>
<dbReference type="PANTHER" id="PTHR24359">
    <property type="entry name" value="SERINE/THREONINE-PROTEIN KINASE SBK1"/>
    <property type="match status" value="1"/>
</dbReference>
<keyword evidence="2 3" id="KW-0067">ATP-binding</keyword>
<feature type="region of interest" description="Disordered" evidence="5">
    <location>
        <begin position="308"/>
        <end position="330"/>
    </location>
</feature>
<keyword evidence="4" id="KW-0723">Serine/threonine-protein kinase</keyword>
<dbReference type="Gene3D" id="1.10.510.10">
    <property type="entry name" value="Transferase(Phosphotransferase) domain 1"/>
    <property type="match status" value="1"/>
</dbReference>
<feature type="binding site" evidence="3">
    <location>
        <position position="63"/>
    </location>
    <ligand>
        <name>ATP</name>
        <dbReference type="ChEBI" id="CHEBI:30616"/>
    </ligand>
</feature>
<evidence type="ECO:0000256" key="1">
    <source>
        <dbReference type="ARBA" id="ARBA00022741"/>
    </source>
</evidence>
<accession>H3AVC5</accession>
<proteinExistence type="inferred from homology"/>
<dbReference type="GO" id="GO:0004674">
    <property type="term" value="F:protein serine/threonine kinase activity"/>
    <property type="evidence" value="ECO:0007669"/>
    <property type="project" value="UniProtKB-KW"/>
</dbReference>
<dbReference type="STRING" id="7897.ENSLACP00000013596"/>
<evidence type="ECO:0000259" key="6">
    <source>
        <dbReference type="PROSITE" id="PS50011"/>
    </source>
</evidence>
<feature type="domain" description="Protein kinase" evidence="6">
    <location>
        <begin position="34"/>
        <end position="300"/>
    </location>
</feature>
<evidence type="ECO:0000256" key="3">
    <source>
        <dbReference type="PROSITE-ProRule" id="PRU10141"/>
    </source>
</evidence>
<evidence type="ECO:0000313" key="8">
    <source>
        <dbReference type="Proteomes" id="UP000008672"/>
    </source>
</evidence>
<feature type="compositionally biased region" description="Acidic residues" evidence="5">
    <location>
        <begin position="311"/>
        <end position="330"/>
    </location>
</feature>
<dbReference type="GeneTree" id="ENSGT00940000161663"/>
<dbReference type="Ensembl" id="ENSLACT00000013692.1">
    <property type="protein sequence ID" value="ENSLACP00000013596.1"/>
    <property type="gene ID" value="ENSLACG00000011970.1"/>
</dbReference>
<keyword evidence="8" id="KW-1185">Reference proteome</keyword>
<dbReference type="PANTHER" id="PTHR24359:SF34">
    <property type="entry name" value="PROTEIN KINASE DOMAIN-CONTAINING PROTEIN"/>
    <property type="match status" value="1"/>
</dbReference>
<keyword evidence="4" id="KW-0418">Kinase</keyword>
<dbReference type="PROSITE" id="PS00107">
    <property type="entry name" value="PROTEIN_KINASE_ATP"/>
    <property type="match status" value="1"/>
</dbReference>
<dbReference type="HOGENOM" id="CLU_000288_10_0_1"/>
<evidence type="ECO:0000313" key="7">
    <source>
        <dbReference type="Ensembl" id="ENSLACP00000013596.1"/>
    </source>
</evidence>
<dbReference type="OMA" id="HRQKGTT"/>
<evidence type="ECO:0000256" key="4">
    <source>
        <dbReference type="RuleBase" id="RU000304"/>
    </source>
</evidence>
<dbReference type="PROSITE" id="PS00108">
    <property type="entry name" value="PROTEIN_KINASE_ST"/>
    <property type="match status" value="1"/>
</dbReference>
<dbReference type="AlphaFoldDB" id="H3AVC5"/>
<dbReference type="EMBL" id="AFYH01157817">
    <property type="status" value="NOT_ANNOTATED_CDS"/>
    <property type="molecule type" value="Genomic_DNA"/>
</dbReference>
<reference evidence="7" key="2">
    <citation type="submission" date="2025-08" db="UniProtKB">
        <authorList>
            <consortium name="Ensembl"/>
        </authorList>
    </citation>
    <scope>IDENTIFICATION</scope>
</reference>
<gene>
    <name evidence="7" type="primary">SBK2</name>
</gene>
<keyword evidence="1 3" id="KW-0547">Nucleotide-binding</keyword>
<dbReference type="InterPro" id="IPR011009">
    <property type="entry name" value="Kinase-like_dom_sf"/>
</dbReference>
<dbReference type="InterPro" id="IPR017441">
    <property type="entry name" value="Protein_kinase_ATP_BS"/>
</dbReference>
<name>H3AVC5_LATCH</name>
<dbReference type="SMART" id="SM00220">
    <property type="entry name" value="S_TKc"/>
    <property type="match status" value="1"/>
</dbReference>
<dbReference type="SUPFAM" id="SSF56112">
    <property type="entry name" value="Protein kinase-like (PK-like)"/>
    <property type="match status" value="1"/>
</dbReference>
<dbReference type="GO" id="GO:0005524">
    <property type="term" value="F:ATP binding"/>
    <property type="evidence" value="ECO:0007669"/>
    <property type="project" value="UniProtKB-UniRule"/>
</dbReference>
<dbReference type="Bgee" id="ENSLACG00000011970">
    <property type="expression patterns" value="Expressed in pharyngeal gill and 3 other cell types or tissues"/>
</dbReference>
<protein>
    <submittedName>
        <fullName evidence="7">SH3 domain binding kinase family member 2</fullName>
    </submittedName>
</protein>
<evidence type="ECO:0000256" key="5">
    <source>
        <dbReference type="SAM" id="MobiDB-lite"/>
    </source>
</evidence>
<reference evidence="7" key="3">
    <citation type="submission" date="2025-09" db="UniProtKB">
        <authorList>
            <consortium name="Ensembl"/>
        </authorList>
    </citation>
    <scope>IDENTIFICATION</scope>
</reference>
<sequence length="330" mass="38335">AMNLNADKEASEVVEELLELTSQNLAKMEVKDHYNIIQELGQGKYGRVLMVTHRIRGTPMALKLVPKQTSKLWNFLYEYCVSLYLSSHPNMVNMFGIVFESQEHYGFLQELALDRDLLALIQPRIGIPEDAVKRCARQISNALGFLHCKGLVHRDIKPENILVFDKDCRWVKLTDFGLTRRKGTILRLISGFLPYTAPELGHFCNSEGLPIDFNLDSWAFGVTLFCIQTGYFPWEKCLPGDFFYEEFARWVKSGEAKEPCTIPRHWRRFTPEALSMFQKLLAVDPKKRGTVEEVLNYMDFQWKVDNWKEKEDDDEEEEEDSECLSELEES</sequence>